<accession>A0A4Y7Q0C1</accession>
<gene>
    <name evidence="6" type="ORF">BD410DRAFT_790834</name>
</gene>
<evidence type="ECO:0000313" key="7">
    <source>
        <dbReference type="Proteomes" id="UP000294933"/>
    </source>
</evidence>
<dbReference type="InterPro" id="IPR000719">
    <property type="entry name" value="Prot_kinase_dom"/>
</dbReference>
<evidence type="ECO:0000256" key="4">
    <source>
        <dbReference type="ARBA" id="ARBA00022840"/>
    </source>
</evidence>
<dbReference type="InterPro" id="IPR001245">
    <property type="entry name" value="Ser-Thr/Tyr_kinase_cat_dom"/>
</dbReference>
<dbReference type="PROSITE" id="PS50011">
    <property type="entry name" value="PROTEIN_KINASE_DOM"/>
    <property type="match status" value="1"/>
</dbReference>
<dbReference type="Proteomes" id="UP000294933">
    <property type="component" value="Unassembled WGS sequence"/>
</dbReference>
<proteinExistence type="predicted"/>
<keyword evidence="7" id="KW-1185">Reference proteome</keyword>
<dbReference type="SMART" id="SM00220">
    <property type="entry name" value="S_TKc"/>
    <property type="match status" value="1"/>
</dbReference>
<dbReference type="VEuPathDB" id="FungiDB:BD410DRAFT_790834"/>
<evidence type="ECO:0000259" key="5">
    <source>
        <dbReference type="PROSITE" id="PS50011"/>
    </source>
</evidence>
<dbReference type="Gene3D" id="1.10.510.10">
    <property type="entry name" value="Transferase(Phosphotransferase) domain 1"/>
    <property type="match status" value="1"/>
</dbReference>
<evidence type="ECO:0000256" key="3">
    <source>
        <dbReference type="ARBA" id="ARBA00022777"/>
    </source>
</evidence>
<evidence type="ECO:0000256" key="1">
    <source>
        <dbReference type="ARBA" id="ARBA00022679"/>
    </source>
</evidence>
<evidence type="ECO:0000313" key="6">
    <source>
        <dbReference type="EMBL" id="TDL20602.1"/>
    </source>
</evidence>
<dbReference type="OrthoDB" id="538607at2759"/>
<dbReference type="InterPro" id="IPR011009">
    <property type="entry name" value="Kinase-like_dom_sf"/>
</dbReference>
<dbReference type="STRING" id="50990.A0A4Y7Q0C1"/>
<reference evidence="6 7" key="1">
    <citation type="submission" date="2018-06" db="EMBL/GenBank/DDBJ databases">
        <title>A transcriptomic atlas of mushroom development highlights an independent origin of complex multicellularity.</title>
        <authorList>
            <consortium name="DOE Joint Genome Institute"/>
            <person name="Krizsan K."/>
            <person name="Almasi E."/>
            <person name="Merenyi Z."/>
            <person name="Sahu N."/>
            <person name="Viragh M."/>
            <person name="Koszo T."/>
            <person name="Mondo S."/>
            <person name="Kiss B."/>
            <person name="Balint B."/>
            <person name="Kues U."/>
            <person name="Barry K."/>
            <person name="Hegedus J.C."/>
            <person name="Henrissat B."/>
            <person name="Johnson J."/>
            <person name="Lipzen A."/>
            <person name="Ohm R."/>
            <person name="Nagy I."/>
            <person name="Pangilinan J."/>
            <person name="Yan J."/>
            <person name="Xiong Y."/>
            <person name="Grigoriev I.V."/>
            <person name="Hibbett D.S."/>
            <person name="Nagy L.G."/>
        </authorList>
    </citation>
    <scope>NUCLEOTIDE SEQUENCE [LARGE SCALE GENOMIC DNA]</scope>
    <source>
        <strain evidence="6 7">SZMC22713</strain>
    </source>
</reference>
<dbReference type="AlphaFoldDB" id="A0A4Y7Q0C1"/>
<keyword evidence="1" id="KW-0808">Transferase</keyword>
<keyword evidence="3 6" id="KW-0418">Kinase</keyword>
<sequence>MANYYANSFVYPRELTRQGNYCFDIGAYADVWCAKDTGTGETVAIKSWRGAGFDTKTHQKFVDCLNRELTIWSGLSHPNVVQFKGVVPDFGHLPALVMPFYQRRSVIKYIRENQPTRILDLAIDVACGLTYLHSLQRPIDHGDLKGSNILVDDDGRALICDFGLNNLVGGADFNFTTANVAGSCRWMAPEVMKPSDTPAVENESGLYTSTKSDVYSFGMTVLEMFTAEKPFAHLHNDAAVILATIGGRRPNRPTAEKAPQLTDEIWEVIESCWAQDPDQRPTMDMVGKWLQSCI</sequence>
<dbReference type="InterPro" id="IPR008271">
    <property type="entry name" value="Ser/Thr_kinase_AS"/>
</dbReference>
<dbReference type="SUPFAM" id="SSF56112">
    <property type="entry name" value="Protein kinase-like (PK-like)"/>
    <property type="match status" value="1"/>
</dbReference>
<dbReference type="GO" id="GO:0005524">
    <property type="term" value="F:ATP binding"/>
    <property type="evidence" value="ECO:0007669"/>
    <property type="project" value="UniProtKB-KW"/>
</dbReference>
<dbReference type="EMBL" id="ML170187">
    <property type="protein sequence ID" value="TDL20602.1"/>
    <property type="molecule type" value="Genomic_DNA"/>
</dbReference>
<dbReference type="PANTHER" id="PTHR44329">
    <property type="entry name" value="SERINE/THREONINE-PROTEIN KINASE TNNI3K-RELATED"/>
    <property type="match status" value="1"/>
</dbReference>
<dbReference type="PROSITE" id="PS00108">
    <property type="entry name" value="PROTEIN_KINASE_ST"/>
    <property type="match status" value="1"/>
</dbReference>
<keyword evidence="4" id="KW-0067">ATP-binding</keyword>
<feature type="domain" description="Protein kinase" evidence="5">
    <location>
        <begin position="17"/>
        <end position="294"/>
    </location>
</feature>
<dbReference type="Pfam" id="PF07714">
    <property type="entry name" value="PK_Tyr_Ser-Thr"/>
    <property type="match status" value="1"/>
</dbReference>
<dbReference type="PANTHER" id="PTHR44329:SF288">
    <property type="entry name" value="MITOGEN-ACTIVATED PROTEIN KINASE KINASE KINASE 20"/>
    <property type="match status" value="1"/>
</dbReference>
<name>A0A4Y7Q0C1_9AGAM</name>
<dbReference type="GO" id="GO:0004674">
    <property type="term" value="F:protein serine/threonine kinase activity"/>
    <property type="evidence" value="ECO:0007669"/>
    <property type="project" value="TreeGrafter"/>
</dbReference>
<organism evidence="6 7">
    <name type="scientific">Rickenella mellea</name>
    <dbReference type="NCBI Taxonomy" id="50990"/>
    <lineage>
        <taxon>Eukaryota</taxon>
        <taxon>Fungi</taxon>
        <taxon>Dikarya</taxon>
        <taxon>Basidiomycota</taxon>
        <taxon>Agaricomycotina</taxon>
        <taxon>Agaricomycetes</taxon>
        <taxon>Hymenochaetales</taxon>
        <taxon>Rickenellaceae</taxon>
        <taxon>Rickenella</taxon>
    </lineage>
</organism>
<keyword evidence="2" id="KW-0547">Nucleotide-binding</keyword>
<dbReference type="InterPro" id="IPR051681">
    <property type="entry name" value="Ser/Thr_Kinases-Pseudokinases"/>
</dbReference>
<protein>
    <submittedName>
        <fullName evidence="6">Kinase-like protein</fullName>
    </submittedName>
</protein>
<evidence type="ECO:0000256" key="2">
    <source>
        <dbReference type="ARBA" id="ARBA00022741"/>
    </source>
</evidence>
<dbReference type="PIRSF" id="PIRSF000654">
    <property type="entry name" value="Integrin-linked_kinase"/>
    <property type="match status" value="1"/>
</dbReference>